<protein>
    <recommendedName>
        <fullName evidence="4">Flagellar hook-basal body complex protein FliE</fullName>
    </recommendedName>
</protein>
<name>A0A1Q9ABV9_9HYPH</name>
<reference evidence="6 9" key="2">
    <citation type="submission" date="2020-08" db="EMBL/GenBank/DDBJ databases">
        <title>Genomic Encyclopedia of Type Strains, Phase IV (KMG-IV): sequencing the most valuable type-strain genomes for metagenomic binning, comparative biology and taxonomic classification.</title>
        <authorList>
            <person name="Goeker M."/>
        </authorList>
    </citation>
    <scope>NUCLEOTIDE SEQUENCE [LARGE SCALE GENOMIC DNA]</scope>
    <source>
        <strain evidence="6 9">DSM 100021</strain>
    </source>
</reference>
<reference evidence="7 8" key="1">
    <citation type="submission" date="2016-09" db="EMBL/GenBank/DDBJ databases">
        <title>Rhizobium oryziradicis sp. nov., isolated from the root of rice.</title>
        <authorList>
            <person name="Zhao J."/>
            <person name="Zhang X."/>
        </authorList>
    </citation>
    <scope>NUCLEOTIDE SEQUENCE [LARGE SCALE GENOMIC DNA]</scope>
    <source>
        <strain evidence="7 8">14971</strain>
    </source>
</reference>
<dbReference type="Pfam" id="PF02049">
    <property type="entry name" value="FliE"/>
    <property type="match status" value="1"/>
</dbReference>
<dbReference type="RefSeq" id="WP_075612489.1">
    <property type="nucleotide sequence ID" value="NZ_JACIED010000007.1"/>
</dbReference>
<dbReference type="Proteomes" id="UP000544107">
    <property type="component" value="Unassembled WGS sequence"/>
</dbReference>
<keyword evidence="7" id="KW-0966">Cell projection</keyword>
<evidence type="ECO:0000256" key="3">
    <source>
        <dbReference type="ARBA" id="ARBA00023143"/>
    </source>
</evidence>
<dbReference type="OrthoDB" id="9812413at2"/>
<organism evidence="7 8">
    <name type="scientific">Allorhizobium taibaishanense</name>
    <dbReference type="NCBI Taxonomy" id="887144"/>
    <lineage>
        <taxon>Bacteria</taxon>
        <taxon>Pseudomonadati</taxon>
        <taxon>Pseudomonadota</taxon>
        <taxon>Alphaproteobacteria</taxon>
        <taxon>Hyphomicrobiales</taxon>
        <taxon>Rhizobiaceae</taxon>
        <taxon>Rhizobium/Agrobacterium group</taxon>
        <taxon>Allorhizobium</taxon>
    </lineage>
</organism>
<dbReference type="AlphaFoldDB" id="A0A1Q9ABV9"/>
<dbReference type="GO" id="GO:0005198">
    <property type="term" value="F:structural molecule activity"/>
    <property type="evidence" value="ECO:0007669"/>
    <property type="project" value="InterPro"/>
</dbReference>
<evidence type="ECO:0000313" key="7">
    <source>
        <dbReference type="EMBL" id="OLP52347.1"/>
    </source>
</evidence>
<comment type="caution">
    <text evidence="7">The sequence shown here is derived from an EMBL/GenBank/DDBJ whole genome shotgun (WGS) entry which is preliminary data.</text>
</comment>
<dbReference type="GO" id="GO:0009425">
    <property type="term" value="C:bacterial-type flagellum basal body"/>
    <property type="evidence" value="ECO:0007669"/>
    <property type="project" value="UniProtKB-SubCell"/>
</dbReference>
<keyword evidence="8" id="KW-1185">Reference proteome</keyword>
<dbReference type="STRING" id="887144.BJF91_02120"/>
<keyword evidence="3 4" id="KW-0975">Bacterial flagellum</keyword>
<dbReference type="PANTHER" id="PTHR34653:SF1">
    <property type="entry name" value="FLAGELLAR HOOK-BASAL BODY COMPLEX PROTEIN FLIE"/>
    <property type="match status" value="1"/>
</dbReference>
<feature type="compositionally biased region" description="Polar residues" evidence="5">
    <location>
        <begin position="1"/>
        <end position="28"/>
    </location>
</feature>
<evidence type="ECO:0000256" key="4">
    <source>
        <dbReference type="HAMAP-Rule" id="MF_00724"/>
    </source>
</evidence>
<dbReference type="Proteomes" id="UP000185598">
    <property type="component" value="Unassembled WGS sequence"/>
</dbReference>
<dbReference type="PANTHER" id="PTHR34653">
    <property type="match status" value="1"/>
</dbReference>
<feature type="region of interest" description="Disordered" evidence="5">
    <location>
        <begin position="1"/>
        <end position="34"/>
    </location>
</feature>
<comment type="similarity">
    <text evidence="2 4">Belongs to the FliE family.</text>
</comment>
<evidence type="ECO:0000313" key="6">
    <source>
        <dbReference type="EMBL" id="MBB4010230.1"/>
    </source>
</evidence>
<dbReference type="HAMAP" id="MF_00724">
    <property type="entry name" value="FliE"/>
    <property type="match status" value="1"/>
</dbReference>
<dbReference type="InterPro" id="IPR001624">
    <property type="entry name" value="FliE"/>
</dbReference>
<evidence type="ECO:0000256" key="1">
    <source>
        <dbReference type="ARBA" id="ARBA00004117"/>
    </source>
</evidence>
<comment type="subcellular location">
    <subcellularLocation>
        <location evidence="1 4">Bacterial flagellum basal body</location>
    </subcellularLocation>
</comment>
<dbReference type="GO" id="GO:0003774">
    <property type="term" value="F:cytoskeletal motor activity"/>
    <property type="evidence" value="ECO:0007669"/>
    <property type="project" value="InterPro"/>
</dbReference>
<proteinExistence type="inferred from homology"/>
<dbReference type="EMBL" id="JACIED010000007">
    <property type="protein sequence ID" value="MBB4010230.1"/>
    <property type="molecule type" value="Genomic_DNA"/>
</dbReference>
<accession>A0A1Q9ABV9</accession>
<evidence type="ECO:0000313" key="9">
    <source>
        <dbReference type="Proteomes" id="UP000544107"/>
    </source>
</evidence>
<dbReference type="GO" id="GO:0071973">
    <property type="term" value="P:bacterial-type flagellum-dependent cell motility"/>
    <property type="evidence" value="ECO:0007669"/>
    <property type="project" value="InterPro"/>
</dbReference>
<keyword evidence="7" id="KW-0282">Flagellum</keyword>
<evidence type="ECO:0000313" key="8">
    <source>
        <dbReference type="Proteomes" id="UP000185598"/>
    </source>
</evidence>
<sequence>MIDSISKTSSLIPSGMTDNVSESTSSASLGGITSPFAVQPNQGLSAQNATPGMATGMSFADMVGGMMNDAAQSLKTAESNSIGGMLGKVSTREVVDSVMSAQKSLQTAIALRDKIVTAFLDVTKMQI</sequence>
<evidence type="ECO:0000256" key="2">
    <source>
        <dbReference type="ARBA" id="ARBA00009272"/>
    </source>
</evidence>
<dbReference type="EMBL" id="MKIN01000014">
    <property type="protein sequence ID" value="OLP52347.1"/>
    <property type="molecule type" value="Genomic_DNA"/>
</dbReference>
<keyword evidence="7" id="KW-0969">Cilium</keyword>
<gene>
    <name evidence="4" type="primary">fliE</name>
    <name evidence="7" type="ORF">BJF91_02120</name>
    <name evidence="6" type="ORF">GGQ71_004528</name>
</gene>
<evidence type="ECO:0000256" key="5">
    <source>
        <dbReference type="SAM" id="MobiDB-lite"/>
    </source>
</evidence>